<dbReference type="InterPro" id="IPR056534">
    <property type="entry name" value="Beta-prop_NWD2_C"/>
</dbReference>
<comment type="caution">
    <text evidence="7">The sequence shown here is derived from an EMBL/GenBank/DDBJ whole genome shotgun (WGS) entry which is preliminary data.</text>
</comment>
<evidence type="ECO:0008006" key="9">
    <source>
        <dbReference type="Google" id="ProtNLM"/>
    </source>
</evidence>
<dbReference type="Gene3D" id="2.130.10.10">
    <property type="entry name" value="YVTN repeat-like/Quinoprotein amine dehydrogenase"/>
    <property type="match status" value="3"/>
</dbReference>
<evidence type="ECO:0000256" key="1">
    <source>
        <dbReference type="ARBA" id="ARBA00022574"/>
    </source>
</evidence>
<name>A0A8J2RPR4_9CRUS</name>
<dbReference type="SUPFAM" id="SSF52540">
    <property type="entry name" value="P-loop containing nucleoside triphosphate hydrolases"/>
    <property type="match status" value="1"/>
</dbReference>
<feature type="region of interest" description="Disordered" evidence="3">
    <location>
        <begin position="430"/>
        <end position="572"/>
    </location>
</feature>
<evidence type="ECO:0000256" key="3">
    <source>
        <dbReference type="SAM" id="MobiDB-lite"/>
    </source>
</evidence>
<gene>
    <name evidence="7" type="ORF">DGAL_LOCUS7978</name>
</gene>
<feature type="compositionally biased region" description="Basic and acidic residues" evidence="3">
    <location>
        <begin position="473"/>
        <end position="505"/>
    </location>
</feature>
<feature type="region of interest" description="Disordered" evidence="3">
    <location>
        <begin position="1854"/>
        <end position="1887"/>
    </location>
</feature>
<feature type="domain" description="NWD1/2-like winged helix-turn-helix" evidence="6">
    <location>
        <begin position="797"/>
        <end position="910"/>
    </location>
</feature>
<dbReference type="InterPro" id="IPR015943">
    <property type="entry name" value="WD40/YVTN_repeat-like_dom_sf"/>
</dbReference>
<reference evidence="7" key="1">
    <citation type="submission" date="2021-11" db="EMBL/GenBank/DDBJ databases">
        <authorList>
            <person name="Schell T."/>
        </authorList>
    </citation>
    <scope>NUCLEOTIDE SEQUENCE</scope>
    <source>
        <strain evidence="7">M5</strain>
    </source>
</reference>
<protein>
    <recommendedName>
        <fullName evidence="9">DUF4062 domain-containing protein</fullName>
    </recommendedName>
</protein>
<proteinExistence type="predicted"/>
<dbReference type="InterPro" id="IPR025139">
    <property type="entry name" value="DUF4062"/>
</dbReference>
<keyword evidence="8" id="KW-1185">Reference proteome</keyword>
<evidence type="ECO:0000313" key="7">
    <source>
        <dbReference type="EMBL" id="CAH0105023.1"/>
    </source>
</evidence>
<evidence type="ECO:0000313" key="8">
    <source>
        <dbReference type="Proteomes" id="UP000789390"/>
    </source>
</evidence>
<dbReference type="SMART" id="SM00320">
    <property type="entry name" value="WD40"/>
    <property type="match status" value="5"/>
</dbReference>
<dbReference type="Pfam" id="PF23586">
    <property type="entry name" value="Beta-prop_NWD2_C"/>
    <property type="match status" value="1"/>
</dbReference>
<dbReference type="InterPro" id="IPR001680">
    <property type="entry name" value="WD40_rpt"/>
</dbReference>
<evidence type="ECO:0000259" key="5">
    <source>
        <dbReference type="Pfam" id="PF23586"/>
    </source>
</evidence>
<dbReference type="Pfam" id="PF13271">
    <property type="entry name" value="DUF4062"/>
    <property type="match status" value="1"/>
</dbReference>
<dbReference type="PANTHER" id="PTHR19871">
    <property type="entry name" value="BETA TRANSDUCIN-RELATED PROTEIN"/>
    <property type="match status" value="1"/>
</dbReference>
<dbReference type="InterPro" id="IPR027417">
    <property type="entry name" value="P-loop_NTPase"/>
</dbReference>
<keyword evidence="2" id="KW-0677">Repeat</keyword>
<dbReference type="Proteomes" id="UP000789390">
    <property type="component" value="Unassembled WGS sequence"/>
</dbReference>
<feature type="domain" description="NWD2 C-terminal beta-propeller" evidence="5">
    <location>
        <begin position="1491"/>
        <end position="1832"/>
    </location>
</feature>
<dbReference type="Gene3D" id="1.25.40.370">
    <property type="match status" value="1"/>
</dbReference>
<dbReference type="SUPFAM" id="SSF69322">
    <property type="entry name" value="Tricorn protease domain 2"/>
    <property type="match status" value="1"/>
</dbReference>
<feature type="compositionally biased region" description="Low complexity" evidence="3">
    <location>
        <begin position="512"/>
        <end position="524"/>
    </location>
</feature>
<dbReference type="InterPro" id="IPR057588">
    <property type="entry name" value="NWD1/2-like_WH"/>
</dbReference>
<evidence type="ECO:0000259" key="4">
    <source>
        <dbReference type="Pfam" id="PF13271"/>
    </source>
</evidence>
<dbReference type="InterPro" id="IPR011047">
    <property type="entry name" value="Quinoprotein_ADH-like_sf"/>
</dbReference>
<evidence type="ECO:0000256" key="2">
    <source>
        <dbReference type="ARBA" id="ARBA00022737"/>
    </source>
</evidence>
<dbReference type="InterPro" id="IPR052752">
    <property type="entry name" value="NACHT-WD_repeat"/>
</dbReference>
<dbReference type="Pfam" id="PF00400">
    <property type="entry name" value="WD40"/>
    <property type="match status" value="1"/>
</dbReference>
<organism evidence="7 8">
    <name type="scientific">Daphnia galeata</name>
    <dbReference type="NCBI Taxonomy" id="27404"/>
    <lineage>
        <taxon>Eukaryota</taxon>
        <taxon>Metazoa</taxon>
        <taxon>Ecdysozoa</taxon>
        <taxon>Arthropoda</taxon>
        <taxon>Crustacea</taxon>
        <taxon>Branchiopoda</taxon>
        <taxon>Diplostraca</taxon>
        <taxon>Cladocera</taxon>
        <taxon>Anomopoda</taxon>
        <taxon>Daphniidae</taxon>
        <taxon>Daphnia</taxon>
    </lineage>
</organism>
<dbReference type="FunFam" id="1.25.40.370:FF:000003">
    <property type="entry name" value="Leucine-rich repeat and WD repeat-containing protein"/>
    <property type="match status" value="1"/>
</dbReference>
<evidence type="ECO:0000259" key="6">
    <source>
        <dbReference type="Pfam" id="PF25469"/>
    </source>
</evidence>
<dbReference type="EMBL" id="CAKKLH010000168">
    <property type="protein sequence ID" value="CAH0105023.1"/>
    <property type="molecule type" value="Genomic_DNA"/>
</dbReference>
<dbReference type="SUPFAM" id="SSF50998">
    <property type="entry name" value="Quinoprotein alcohol dehydrogenase-like"/>
    <property type="match status" value="1"/>
</dbReference>
<feature type="compositionally biased region" description="Low complexity" evidence="3">
    <location>
        <begin position="541"/>
        <end position="558"/>
    </location>
</feature>
<accession>A0A8J2RPR4</accession>
<dbReference type="OrthoDB" id="2325716at2759"/>
<feature type="compositionally biased region" description="Basic and acidic residues" evidence="3">
    <location>
        <begin position="1864"/>
        <end position="1882"/>
    </location>
</feature>
<keyword evidence="1" id="KW-0853">WD repeat</keyword>
<sequence length="1925" mass="216126">MDDQTVDKIFAGSLGTLPPVSSKIVRIFTSSTFTDTSMERNTLMATVYPKLKEYCREKHGLEFQVVDMRWGVRDEATDDHMTTELCMKEIENCQRLSMGPNFVVFLGQKYGYRPIPTYILASELAQFREILLTMGQEVILLDTWYKKDSNAVPPICILQPISSILVNFNNKRVPKLQQEDQAKWWDTLDRMQKLLRKAATTLYAQGQLDFDSMHNYLMSVTEREVINGLLKVRNTKNHVLAYVRYINNINLQNLRRAGLFIDIANRALDAEAVRLLANLRDERMPAKIEPSNLMRKSDKCLMEDEFVSPYRYTVEWIGRDGLGNDTHDEYLQNFISHFYRNIARLVDRAMRKEDSSPQGQIVTEILQHLHACNNSVKVFYGRENDLEKVHRYILGPSIQPLTLFGAGGCGKTSLLAKSASLIPTWLTEAQEKDPCPPAGDDGSNHPPPPPPVPDNRRRGSHVNGSGEGQNNKKGGETDRSESSKTDSHNDTTNVLKEEERSRPDSGRASPNLGTSSGTLSRRSSQTSATLSRQESEDITGFSASGASSRRQSSSGIFSPVSTMTDGRSSHRGSIALSTPIQEHPDPDPSVVPLVTKVNKPIKPVLIMRYLGTTPDSSAITPMLISLCQQISYNYMIPFDAIPDDLVPLTAYFKQLLALATREQPLLVFLDSVDQIGGAQDANKMAWLPTRLPPHCKIVVSCVYEPENPEISKDCQTLRRMIDEEDNFIHVLALGEELASQVIRHWMRNSHRDLTNYQWRVVSNAIARCSLPIFVKLVFAEICRWKSYSRAQETHLASNVMDSIMMLFERIEIQHGRILVFHALAYITASKSGLSETELEDLLSLDDRVLDDVYQYHMPPVRRIPPLLWTRIRNDLPNYLSEREADGVSVLNWYHRQFKEAAKERYFKNQNLAIYFHSSIAEYFMGTWGGGNPKPFKYTEIQRMRFNLAEKEGEADRKVPLQPLVFVGKDGKVSRYNLRKFGELPYHLVRARRLDDLFHNVLFHYQWLHAKLSSCPLQAVLSDFEDTCNNLEDREMSRELMLVADALRLGGAILTQYPDLLASQLIGRLLPEAGANLNVRRLLEQCDKEGINNCALMPTAHCLHTPGGPLKYSLEGHQFAVFGVCLTSDARFVVSVSNKFLIWDLSTSDLTRAVNPGIEGVFQGLILSPDDRFAAAWTNNSQTIILNLLTSEQIVINNPLQEEETVRGACLLDTHCVLYGQSQWVLLTMQGVAVEIRRERCPQPQFQLLSMDFESHGKYHVVFWTGELDDKRLVMQTINDGHRTSPLELHSAMVMNRKRDILYTCADQNSPNVTVFRLKKDQPTGSNRKGRNCHDASNNELESGQVEWCKGNILDGDDFLLQLSLSETEHHVLGTTALGFCVWNAADFENKTPDAKRIDLKLPTGVRNISVRLLQSNSIILSKNDEFAVAGVRKNLYVWKIPTGQLVKVLDAHFGRILAIVPYTIGPWNSVITSSIDRSVKVWNLNNVFEQVHVIDRHELQIDSISLCQTTGVAVTVTRGCVGVWHILTGKLMDKLAYNALGAIVTHALITKDGRHILAAESGSILIWEWPKRRVFFRSEQPSVKQIMLMEEDTKFLTASRLGPPNEGKAVVVVRDCPSGVALYEVEIPVRTFRPAILTNDGLMLVMLGHEKNRDYLYVFQSQTGVLVHKFIPRYQGAKKDQAGQLIPVPGKATQVALMDQDKGVVFDVRTKKHIRTIRRWSGQVTKDGRLGLYAPSRGGLELIELRSSSTVSQLISRSAEGVFTNVTSFNATDQYVLYYHSGHKTLRVFRVLDGQMLANYRLAAELTAIDTTTDGRCVVIGTLDGCLSVLAIADPTVPGSFQFLASLPSRTRQTRIPSAVSGESSDRSDQDGDSKNKNRKGESGGGSHITLKAAATVAASWAKATQMTNKSGTVQKVTSKACVIS</sequence>
<dbReference type="PANTHER" id="PTHR19871:SF14">
    <property type="entry name" value="DUF4062 DOMAIN-CONTAINING PROTEIN"/>
    <property type="match status" value="1"/>
</dbReference>
<dbReference type="Pfam" id="PF25469">
    <property type="entry name" value="WHD_NWD1"/>
    <property type="match status" value="1"/>
</dbReference>
<feature type="domain" description="DUF4062" evidence="4">
    <location>
        <begin position="26"/>
        <end position="113"/>
    </location>
</feature>